<evidence type="ECO:0000256" key="6">
    <source>
        <dbReference type="ARBA" id="ARBA00022888"/>
    </source>
</evidence>
<dbReference type="InterPro" id="IPR014729">
    <property type="entry name" value="Rossmann-like_a/b/a_fold"/>
</dbReference>
<keyword evidence="7" id="KW-0315">Glutamine amidotransferase</keyword>
<dbReference type="Gene3D" id="3.40.50.620">
    <property type="entry name" value="HUPs"/>
    <property type="match status" value="1"/>
</dbReference>
<evidence type="ECO:0000256" key="4">
    <source>
        <dbReference type="ARBA" id="ARBA00022741"/>
    </source>
</evidence>
<comment type="caution">
    <text evidence="10">The sequence shown here is derived from an EMBL/GenBank/DDBJ whole genome shotgun (WGS) entry which is preliminary data.</text>
</comment>
<dbReference type="InterPro" id="IPR029055">
    <property type="entry name" value="Ntn_hydrolases_N"/>
</dbReference>
<dbReference type="RefSeq" id="WP_345423872.1">
    <property type="nucleotide sequence ID" value="NZ_BAABHO010000071.1"/>
</dbReference>
<evidence type="ECO:0000256" key="2">
    <source>
        <dbReference type="ARBA" id="ARBA00005752"/>
    </source>
</evidence>
<dbReference type="InterPro" id="IPR001962">
    <property type="entry name" value="Asn_synthase"/>
</dbReference>
<evidence type="ECO:0000313" key="10">
    <source>
        <dbReference type="EMBL" id="GAA4810647.1"/>
    </source>
</evidence>
<organism evidence="10 11">
    <name type="scientific">Actinomycetospora chlora</name>
    <dbReference type="NCBI Taxonomy" id="663608"/>
    <lineage>
        <taxon>Bacteria</taxon>
        <taxon>Bacillati</taxon>
        <taxon>Actinomycetota</taxon>
        <taxon>Actinomycetes</taxon>
        <taxon>Pseudonocardiales</taxon>
        <taxon>Pseudonocardiaceae</taxon>
        <taxon>Actinomycetospora</taxon>
    </lineage>
</organism>
<evidence type="ECO:0000259" key="9">
    <source>
        <dbReference type="PROSITE" id="PS51278"/>
    </source>
</evidence>
<evidence type="ECO:0000256" key="1">
    <source>
        <dbReference type="ARBA" id="ARBA00005187"/>
    </source>
</evidence>
<name>A0ABP9CGD3_9PSEU</name>
<dbReference type="InterPro" id="IPR006426">
    <property type="entry name" value="Asn_synth_AEB"/>
</dbReference>
<sequence length="635" mass="70509">MCGIAGGVDLARGMDRAEVAPMVETMSCRGPDDEGLWLSPGLSDDTGRARAALGHRRLAVVDVPGGTQPMTLEVQGRTVLTLVFSGEVYNFRELRAELEGRGHAFRTLSDTEVVLVGWLEWGAGVVERLNGMFAFALWDDRSEELYLVRDRMGVKPLYWYPTPDGALFGSEPKAILAHPRAEAVLDLDGLRELLAHVKTPGHGIYRGMFEVRPGSWVRVRREGSDVHRYWQLEALEHTDDRDTTVAHVRELLDDIVDRQLIADVPLCALLSGGLDSSAITALAAQKLRAQDAGPVRSFSVDFVGYEDSFTADPMRDTPDGPYVRELAEHVAADHTAITLSNDDLTDPDARAAVLRARDVPVSIGDMDTSLYLLFKAIRGHSTVALSGESADEVFGGYRWFHDADAVNADTFPWMAATRMGPLDQSTSHFTPELRERLHLQDYVDASYRDALAEVPHLDGDAAKRSSTTKGSVSAHERRMREVCYLHLTRFVQILLDRKDRMSMASGLEVRVPFCDHRLVQYVFNTPWALKTFDGREKSLLRAASRDLLPSSIVDRVKSPYPSTQDPGYEKALRDSIAELVADRDAPVRDVVDLDALRAAIDAPQDGPSIDTDRATLESVLQMDAWMRRYRPTLAL</sequence>
<dbReference type="PANTHER" id="PTHR43284">
    <property type="entry name" value="ASPARAGINE SYNTHETASE (GLUTAMINE-HYDROLYZING)"/>
    <property type="match status" value="1"/>
</dbReference>
<accession>A0ABP9CGD3</accession>
<comment type="similarity">
    <text evidence="2">Belongs to the asparagine synthetase family.</text>
</comment>
<dbReference type="Gene3D" id="3.60.20.10">
    <property type="entry name" value="Glutamine Phosphoribosylpyrophosphate, subunit 1, domain 1"/>
    <property type="match status" value="1"/>
</dbReference>
<evidence type="ECO:0000256" key="5">
    <source>
        <dbReference type="ARBA" id="ARBA00022840"/>
    </source>
</evidence>
<dbReference type="EMBL" id="BAABHO010000071">
    <property type="protein sequence ID" value="GAA4810647.1"/>
    <property type="molecule type" value="Genomic_DNA"/>
</dbReference>
<comment type="catalytic activity">
    <reaction evidence="8">
        <text>L-aspartate + L-glutamine + ATP + H2O = L-asparagine + L-glutamate + AMP + diphosphate + H(+)</text>
        <dbReference type="Rhea" id="RHEA:12228"/>
        <dbReference type="ChEBI" id="CHEBI:15377"/>
        <dbReference type="ChEBI" id="CHEBI:15378"/>
        <dbReference type="ChEBI" id="CHEBI:29985"/>
        <dbReference type="ChEBI" id="CHEBI:29991"/>
        <dbReference type="ChEBI" id="CHEBI:30616"/>
        <dbReference type="ChEBI" id="CHEBI:33019"/>
        <dbReference type="ChEBI" id="CHEBI:58048"/>
        <dbReference type="ChEBI" id="CHEBI:58359"/>
        <dbReference type="ChEBI" id="CHEBI:456215"/>
        <dbReference type="EC" id="6.3.5.4"/>
    </reaction>
</comment>
<dbReference type="EC" id="6.3.5.4" evidence="3"/>
<dbReference type="CDD" id="cd01991">
    <property type="entry name" value="Asn_synthase_B_C"/>
    <property type="match status" value="1"/>
</dbReference>
<keyword evidence="6" id="KW-0028">Amino-acid biosynthesis</keyword>
<dbReference type="PROSITE" id="PS51278">
    <property type="entry name" value="GATASE_TYPE_2"/>
    <property type="match status" value="1"/>
</dbReference>
<dbReference type="Pfam" id="PF00733">
    <property type="entry name" value="Asn_synthase"/>
    <property type="match status" value="1"/>
</dbReference>
<dbReference type="SUPFAM" id="SSF56235">
    <property type="entry name" value="N-terminal nucleophile aminohydrolases (Ntn hydrolases)"/>
    <property type="match status" value="1"/>
</dbReference>
<keyword evidence="6" id="KW-0061">Asparagine biosynthesis</keyword>
<evidence type="ECO:0000256" key="8">
    <source>
        <dbReference type="ARBA" id="ARBA00048741"/>
    </source>
</evidence>
<dbReference type="Proteomes" id="UP001500928">
    <property type="component" value="Unassembled WGS sequence"/>
</dbReference>
<evidence type="ECO:0000256" key="7">
    <source>
        <dbReference type="ARBA" id="ARBA00022962"/>
    </source>
</evidence>
<dbReference type="PANTHER" id="PTHR43284:SF1">
    <property type="entry name" value="ASPARAGINE SYNTHETASE"/>
    <property type="match status" value="1"/>
</dbReference>
<gene>
    <name evidence="10" type="primary">asnB_3</name>
    <name evidence="10" type="ORF">GCM10023200_55530</name>
</gene>
<evidence type="ECO:0000313" key="11">
    <source>
        <dbReference type="Proteomes" id="UP001500928"/>
    </source>
</evidence>
<dbReference type="SUPFAM" id="SSF52402">
    <property type="entry name" value="Adenine nucleotide alpha hydrolases-like"/>
    <property type="match status" value="1"/>
</dbReference>
<dbReference type="PIRSF" id="PIRSF001589">
    <property type="entry name" value="Asn_synthetase_glu-h"/>
    <property type="match status" value="1"/>
</dbReference>
<evidence type="ECO:0000256" key="3">
    <source>
        <dbReference type="ARBA" id="ARBA00012737"/>
    </source>
</evidence>
<comment type="pathway">
    <text evidence="1">Amino-acid biosynthesis; L-asparagine biosynthesis; L-asparagine from L-aspartate (L-Gln route): step 1/1.</text>
</comment>
<dbReference type="NCBIfam" id="TIGR01536">
    <property type="entry name" value="asn_synth_AEB"/>
    <property type="match status" value="1"/>
</dbReference>
<reference evidence="11" key="1">
    <citation type="journal article" date="2019" name="Int. J. Syst. Evol. Microbiol.">
        <title>The Global Catalogue of Microorganisms (GCM) 10K type strain sequencing project: providing services to taxonomists for standard genome sequencing and annotation.</title>
        <authorList>
            <consortium name="The Broad Institute Genomics Platform"/>
            <consortium name="The Broad Institute Genome Sequencing Center for Infectious Disease"/>
            <person name="Wu L."/>
            <person name="Ma J."/>
        </authorList>
    </citation>
    <scope>NUCLEOTIDE SEQUENCE [LARGE SCALE GENOMIC DNA]</scope>
    <source>
        <strain evidence="11">JCM 17979</strain>
    </source>
</reference>
<dbReference type="CDD" id="cd00712">
    <property type="entry name" value="AsnB"/>
    <property type="match status" value="1"/>
</dbReference>
<dbReference type="InterPro" id="IPR051786">
    <property type="entry name" value="ASN_synthetase/amidase"/>
</dbReference>
<protein>
    <recommendedName>
        <fullName evidence="3">asparagine synthase (glutamine-hydrolyzing)</fullName>
        <ecNumber evidence="3">6.3.5.4</ecNumber>
    </recommendedName>
</protein>
<feature type="domain" description="Glutamine amidotransferase type-2" evidence="9">
    <location>
        <begin position="2"/>
        <end position="222"/>
    </location>
</feature>
<dbReference type="InterPro" id="IPR033738">
    <property type="entry name" value="AsnB_N"/>
</dbReference>
<proteinExistence type="inferred from homology"/>
<dbReference type="Pfam" id="PF13537">
    <property type="entry name" value="GATase_7"/>
    <property type="match status" value="1"/>
</dbReference>
<keyword evidence="5" id="KW-0067">ATP-binding</keyword>
<keyword evidence="11" id="KW-1185">Reference proteome</keyword>
<keyword evidence="4" id="KW-0547">Nucleotide-binding</keyword>
<dbReference type="InterPro" id="IPR017932">
    <property type="entry name" value="GATase_2_dom"/>
</dbReference>